<dbReference type="Pfam" id="PF15890">
    <property type="entry name" value="Peptidase_Mx1"/>
    <property type="match status" value="1"/>
</dbReference>
<gene>
    <name evidence="2" type="ORF">tinsulaeT_22780</name>
</gene>
<keyword evidence="1" id="KW-0732">Signal</keyword>
<dbReference type="InterPro" id="IPR030890">
    <property type="entry name" value="LP_HExxH_w_TonB"/>
</dbReference>
<reference evidence="2 3" key="1">
    <citation type="submission" date="2023-03" db="EMBL/GenBank/DDBJ databases">
        <title>Draft genome sequence of Thalassotalea insulae KCTC 62186T.</title>
        <authorList>
            <person name="Sawabe T."/>
        </authorList>
    </citation>
    <scope>NUCLEOTIDE SEQUENCE [LARGE SCALE GENOMIC DNA]</scope>
    <source>
        <strain evidence="2 3">KCTC 62186</strain>
    </source>
</reference>
<keyword evidence="3" id="KW-1185">Reference proteome</keyword>
<evidence type="ECO:0000313" key="3">
    <source>
        <dbReference type="Proteomes" id="UP001157186"/>
    </source>
</evidence>
<feature type="chain" id="PRO_5046259931" description="Substrate import-associated zinc metallohydrolase lipoprotein" evidence="1">
    <location>
        <begin position="28"/>
        <end position="274"/>
    </location>
</feature>
<organism evidence="2 3">
    <name type="scientific">Thalassotalea insulae</name>
    <dbReference type="NCBI Taxonomy" id="2056778"/>
    <lineage>
        <taxon>Bacteria</taxon>
        <taxon>Pseudomonadati</taxon>
        <taxon>Pseudomonadota</taxon>
        <taxon>Gammaproteobacteria</taxon>
        <taxon>Alteromonadales</taxon>
        <taxon>Colwelliaceae</taxon>
        <taxon>Thalassotalea</taxon>
    </lineage>
</organism>
<feature type="signal peptide" evidence="1">
    <location>
        <begin position="1"/>
        <end position="27"/>
    </location>
</feature>
<accession>A0ABQ6GSK7</accession>
<proteinExistence type="predicted"/>
<sequence length="274" mass="32048">MIYKYLCVLLTLLIAGCSSLNSLNQLSAPITEQLLPIYSEYYHVTFTSDARKIVPSHWPISYQILRENDRKKLDNYLNIFEQEFSKMPAELITLSNLKTVIFVKELYVGEQYRAAVPDYINEVLYYDINAKNEGYARRVIHHEFYHMLEQQLFGSAYYKDPNWQNLNVANFAYGDGGHNARSSNVSLFTNPYPGFVNGYAMSGLEEDKAEIWAVLWLDQYWQKTYPMLKHDCILADKVNMLITQLSEFAPSINSNYFHSRFNPYLLKNNFRCNQ</sequence>
<name>A0ABQ6GSK7_9GAMM</name>
<evidence type="ECO:0008006" key="4">
    <source>
        <dbReference type="Google" id="ProtNLM"/>
    </source>
</evidence>
<protein>
    <recommendedName>
        <fullName evidence="4">Substrate import-associated zinc metallohydrolase lipoprotein</fullName>
    </recommendedName>
</protein>
<comment type="caution">
    <text evidence="2">The sequence shown here is derived from an EMBL/GenBank/DDBJ whole genome shotgun (WGS) entry which is preliminary data.</text>
</comment>
<dbReference type="EMBL" id="BSST01000001">
    <property type="protein sequence ID" value="GLX78938.1"/>
    <property type="molecule type" value="Genomic_DNA"/>
</dbReference>
<evidence type="ECO:0000313" key="2">
    <source>
        <dbReference type="EMBL" id="GLX78938.1"/>
    </source>
</evidence>
<dbReference type="Gene3D" id="3.40.390.70">
    <property type="match status" value="1"/>
</dbReference>
<evidence type="ECO:0000256" key="1">
    <source>
        <dbReference type="SAM" id="SignalP"/>
    </source>
</evidence>
<dbReference type="PROSITE" id="PS51257">
    <property type="entry name" value="PROKAR_LIPOPROTEIN"/>
    <property type="match status" value="1"/>
</dbReference>
<dbReference type="Proteomes" id="UP001157186">
    <property type="component" value="Unassembled WGS sequence"/>
</dbReference>